<evidence type="ECO:0008006" key="3">
    <source>
        <dbReference type="Google" id="ProtNLM"/>
    </source>
</evidence>
<name>A0AA40EJ17_9PEZI</name>
<evidence type="ECO:0000313" key="2">
    <source>
        <dbReference type="Proteomes" id="UP001172155"/>
    </source>
</evidence>
<comment type="caution">
    <text evidence="1">The sequence shown here is derived from an EMBL/GenBank/DDBJ whole genome shotgun (WGS) entry which is preliminary data.</text>
</comment>
<keyword evidence="2" id="KW-1185">Reference proteome</keyword>
<dbReference type="Proteomes" id="UP001172155">
    <property type="component" value="Unassembled WGS sequence"/>
</dbReference>
<dbReference type="EMBL" id="JAUKUD010000006">
    <property type="protein sequence ID" value="KAK0740238.1"/>
    <property type="molecule type" value="Genomic_DNA"/>
</dbReference>
<gene>
    <name evidence="1" type="ORF">B0T18DRAFT_393104</name>
</gene>
<evidence type="ECO:0000313" key="1">
    <source>
        <dbReference type="EMBL" id="KAK0740238.1"/>
    </source>
</evidence>
<protein>
    <recommendedName>
        <fullName evidence="3">Stc1 domain-containing protein</fullName>
    </recommendedName>
</protein>
<reference evidence="1" key="1">
    <citation type="submission" date="2023-06" db="EMBL/GenBank/DDBJ databases">
        <title>Genome-scale phylogeny and comparative genomics of the fungal order Sordariales.</title>
        <authorList>
            <consortium name="Lawrence Berkeley National Laboratory"/>
            <person name="Hensen N."/>
            <person name="Bonometti L."/>
            <person name="Westerberg I."/>
            <person name="Brannstrom I.O."/>
            <person name="Guillou S."/>
            <person name="Cros-Aarteil S."/>
            <person name="Calhoun S."/>
            <person name="Haridas S."/>
            <person name="Kuo A."/>
            <person name="Mondo S."/>
            <person name="Pangilinan J."/>
            <person name="Riley R."/>
            <person name="LaButti K."/>
            <person name="Andreopoulos B."/>
            <person name="Lipzen A."/>
            <person name="Chen C."/>
            <person name="Yanf M."/>
            <person name="Daum C."/>
            <person name="Ng V."/>
            <person name="Clum A."/>
            <person name="Steindorff A."/>
            <person name="Ohm R."/>
            <person name="Martin F."/>
            <person name="Silar P."/>
            <person name="Natvig D."/>
            <person name="Lalanne C."/>
            <person name="Gautier V."/>
            <person name="Ament-velasquez S.L."/>
            <person name="Kruys A."/>
            <person name="Hutchinson M.I."/>
            <person name="Powell A.J."/>
            <person name="Barry K."/>
            <person name="Miller A.N."/>
            <person name="Grigoriev I.V."/>
            <person name="Debuchy R."/>
            <person name="Gladieux P."/>
            <person name="Thoren M.H."/>
            <person name="Johannesson H."/>
        </authorList>
    </citation>
    <scope>NUCLEOTIDE SEQUENCE</scope>
    <source>
        <strain evidence="1">SMH3187-1</strain>
    </source>
</reference>
<sequence length="233" mass="26199">MGRGHQKRYLEAARNNFSQSNVIIQRPRAQETFECAQCMKEKARDCFSKTALKRKDGLICRDCQDYFQTATNKGFFDETGWVDTAPKANEEAARWDFEEGRKLYPSAPHKNVCVNNPFPRPAKLTKYPDIGVVAALLTAATITQTPTGKLKFRSLGLDIPEPKNESEWGTWDDTPAPVVTPRPHHKPILTEAMRKENGGGGWGRSQRKTNIVVPQFARGGVSLPDTWEHGNGW</sequence>
<organism evidence="1 2">
    <name type="scientific">Schizothecium vesticola</name>
    <dbReference type="NCBI Taxonomy" id="314040"/>
    <lineage>
        <taxon>Eukaryota</taxon>
        <taxon>Fungi</taxon>
        <taxon>Dikarya</taxon>
        <taxon>Ascomycota</taxon>
        <taxon>Pezizomycotina</taxon>
        <taxon>Sordariomycetes</taxon>
        <taxon>Sordariomycetidae</taxon>
        <taxon>Sordariales</taxon>
        <taxon>Schizotheciaceae</taxon>
        <taxon>Schizothecium</taxon>
    </lineage>
</organism>
<dbReference type="AlphaFoldDB" id="A0AA40EJ17"/>
<accession>A0AA40EJ17</accession>
<proteinExistence type="predicted"/>